<dbReference type="GO" id="GO:0052689">
    <property type="term" value="F:carboxylic ester hydrolase activity"/>
    <property type="evidence" value="ECO:0007669"/>
    <property type="project" value="TreeGrafter"/>
</dbReference>
<dbReference type="GO" id="GO:0005737">
    <property type="term" value="C:cytoplasm"/>
    <property type="evidence" value="ECO:0007669"/>
    <property type="project" value="TreeGrafter"/>
</dbReference>
<accession>A0A167YZK8</accession>
<keyword evidence="4" id="KW-1185">Reference proteome</keyword>
<dbReference type="InterPro" id="IPR050565">
    <property type="entry name" value="LYPA1-2/EST-like"/>
</dbReference>
<dbReference type="STRING" id="1081102.A0A167YZK8"/>
<sequence length="278" mass="30416">MDIPVLVVGPSAAHSHTVVFLHGRGDNARNFAASLAHARDSRRRTLADAFPSFRWVFPQAPVRTCASAPDTAWPQWFDVWNTRDFAEREELQAVGLREVVPALRTILADEAARLGGRWDRVVLAGISMGGATSVHTLFNLDVPAATAGSLQQRRLGAFIGFSCRCPFAGRTPLAEMRRVLQLAGVPAHDHVLRNTPMLLEHCVDDPLVLVQNGRRLRDTLRGFGAQVEWKEYPNGGHWFNAPAGMDDVVAFLTEKALLSGRTEGSFDPQAASSAMDLS</sequence>
<protein>
    <submittedName>
        <fullName evidence="3">Phospholipase/carboxylesterase</fullName>
    </submittedName>
</protein>
<dbReference type="InterPro" id="IPR029058">
    <property type="entry name" value="AB_hydrolase_fold"/>
</dbReference>
<gene>
    <name evidence="3" type="ORF">SPI_01463</name>
</gene>
<organism evidence="3 4">
    <name type="scientific">Niveomyces insectorum RCEF 264</name>
    <dbReference type="NCBI Taxonomy" id="1081102"/>
    <lineage>
        <taxon>Eukaryota</taxon>
        <taxon>Fungi</taxon>
        <taxon>Dikarya</taxon>
        <taxon>Ascomycota</taxon>
        <taxon>Pezizomycotina</taxon>
        <taxon>Sordariomycetes</taxon>
        <taxon>Hypocreomycetidae</taxon>
        <taxon>Hypocreales</taxon>
        <taxon>Cordycipitaceae</taxon>
        <taxon>Niveomyces</taxon>
    </lineage>
</organism>
<evidence type="ECO:0000313" key="3">
    <source>
        <dbReference type="EMBL" id="OAA66887.1"/>
    </source>
</evidence>
<comment type="caution">
    <text evidence="3">The sequence shown here is derived from an EMBL/GenBank/DDBJ whole genome shotgun (WGS) entry which is preliminary data.</text>
</comment>
<dbReference type="Pfam" id="PF02230">
    <property type="entry name" value="Abhydrolase_2"/>
    <property type="match status" value="1"/>
</dbReference>
<reference evidence="3 4" key="1">
    <citation type="journal article" date="2016" name="Genome Biol. Evol.">
        <title>Divergent and convergent evolution of fungal pathogenicity.</title>
        <authorList>
            <person name="Shang Y."/>
            <person name="Xiao G."/>
            <person name="Zheng P."/>
            <person name="Cen K."/>
            <person name="Zhan S."/>
            <person name="Wang C."/>
        </authorList>
    </citation>
    <scope>NUCLEOTIDE SEQUENCE [LARGE SCALE GENOMIC DNA]</scope>
    <source>
        <strain evidence="3 4">RCEF 264</strain>
    </source>
</reference>
<dbReference type="AlphaFoldDB" id="A0A167YZK8"/>
<dbReference type="SUPFAM" id="SSF53474">
    <property type="entry name" value="alpha/beta-Hydrolases"/>
    <property type="match status" value="1"/>
</dbReference>
<name>A0A167YZK8_9HYPO</name>
<dbReference type="GO" id="GO:0008474">
    <property type="term" value="F:palmitoyl-(protein) hydrolase activity"/>
    <property type="evidence" value="ECO:0007669"/>
    <property type="project" value="TreeGrafter"/>
</dbReference>
<dbReference type="InterPro" id="IPR003140">
    <property type="entry name" value="PLipase/COase/thioEstase"/>
</dbReference>
<evidence type="ECO:0000259" key="2">
    <source>
        <dbReference type="Pfam" id="PF02230"/>
    </source>
</evidence>
<feature type="domain" description="Phospholipase/carboxylesterase/thioesterase" evidence="2">
    <location>
        <begin position="7"/>
        <end position="253"/>
    </location>
</feature>
<dbReference type="PANTHER" id="PTHR10655">
    <property type="entry name" value="LYSOPHOSPHOLIPASE-RELATED"/>
    <property type="match status" value="1"/>
</dbReference>
<comment type="similarity">
    <text evidence="1">Belongs to the AB hydrolase superfamily. AB hydrolase 2 family.</text>
</comment>
<dbReference type="Gene3D" id="3.40.50.1820">
    <property type="entry name" value="alpha/beta hydrolase"/>
    <property type="match status" value="1"/>
</dbReference>
<dbReference type="PANTHER" id="PTHR10655:SF63">
    <property type="entry name" value="PHOSPHOLIPASE_CARBOXYLESTERASE_THIOESTERASE DOMAIN-CONTAINING PROTEIN"/>
    <property type="match status" value="1"/>
</dbReference>
<dbReference type="OrthoDB" id="2418081at2759"/>
<proteinExistence type="inferred from homology"/>
<dbReference type="EMBL" id="AZHD01000002">
    <property type="protein sequence ID" value="OAA66887.1"/>
    <property type="molecule type" value="Genomic_DNA"/>
</dbReference>
<evidence type="ECO:0000256" key="1">
    <source>
        <dbReference type="ARBA" id="ARBA00006499"/>
    </source>
</evidence>
<dbReference type="Proteomes" id="UP000076874">
    <property type="component" value="Unassembled WGS sequence"/>
</dbReference>
<evidence type="ECO:0000313" key="4">
    <source>
        <dbReference type="Proteomes" id="UP000076874"/>
    </source>
</evidence>